<evidence type="ECO:0000256" key="1">
    <source>
        <dbReference type="ARBA" id="ARBA00004137"/>
    </source>
</evidence>
<accession>C5KI44</accession>
<evidence type="ECO:0000256" key="2">
    <source>
        <dbReference type="ARBA" id="ARBA00005272"/>
    </source>
</evidence>
<dbReference type="EC" id="1.6.5.9" evidence="3"/>
<dbReference type="Proteomes" id="UP000007800">
    <property type="component" value="Unassembled WGS sequence"/>
</dbReference>
<proteinExistence type="inferred from homology"/>
<gene>
    <name evidence="13" type="ORF">Pmar_PMAR003719</name>
</gene>
<keyword evidence="7" id="KW-0809">Transit peptide</keyword>
<dbReference type="GO" id="GO:0050136">
    <property type="term" value="F:NADH dehydrogenase (quinone) (non-electrogenic) activity"/>
    <property type="evidence" value="ECO:0007669"/>
    <property type="project" value="UniProtKB-EC"/>
</dbReference>
<evidence type="ECO:0000259" key="12">
    <source>
        <dbReference type="PROSITE" id="PS50222"/>
    </source>
</evidence>
<keyword evidence="14" id="KW-1185">Reference proteome</keyword>
<sequence>MSSTPLKPGGNLVILGSGWGGYSLLKKLDTSKWDSVTLVSPRNYFLFTPLLPSVTVGTNEPRSIIEPVRKTIMKKNKKTGLANTRYLEVVANHLDLDQKVSSRHPSPPLAKQCVPYDKLVVAVGAQPNTMGVPGVLEYTHFLKEMDHARLIRKNVLDSFETACTAQSDERKRELLHFVVVGGGPTGVEFAAELSDFIREEISHAYWEVAHLAKVSVIQSAENILNTFDAAISRYATDHFKRIDIDVVKNSRVKAVEATAVVVQDMATKEERRIPFGVCVWAAGIAPRPFTKDLISQLKGYQPENGRLLKTTPYLEVLGSKGDLFAIGDCAGVAEPELLPLAESLFDEADINKDGEISFQEYEVIYRKIRERFPLLQGVGAKQRWKDHADKYNGGKPLEFLTRDLWEKVLANMQSSYKAMPATAQVASQQGNITGVSTFALWRGVYASKMVSWRCRHLVIWDWIKAYLYGRDLSKM</sequence>
<dbReference type="SUPFAM" id="SSF51905">
    <property type="entry name" value="FAD/NAD(P)-binding domain"/>
    <property type="match status" value="1"/>
</dbReference>
<evidence type="ECO:0000256" key="4">
    <source>
        <dbReference type="ARBA" id="ARBA00022630"/>
    </source>
</evidence>
<evidence type="ECO:0000256" key="9">
    <source>
        <dbReference type="ARBA" id="ARBA00023027"/>
    </source>
</evidence>
<dbReference type="InterPro" id="IPR002048">
    <property type="entry name" value="EF_hand_dom"/>
</dbReference>
<evidence type="ECO:0000256" key="11">
    <source>
        <dbReference type="ARBA" id="ARBA00049010"/>
    </source>
</evidence>
<dbReference type="OrthoDB" id="3244603at2759"/>
<evidence type="ECO:0000313" key="13">
    <source>
        <dbReference type="EMBL" id="EER16256.1"/>
    </source>
</evidence>
<dbReference type="AlphaFoldDB" id="C5KI44"/>
<dbReference type="SUPFAM" id="SSF47473">
    <property type="entry name" value="EF-hand"/>
    <property type="match status" value="1"/>
</dbReference>
<evidence type="ECO:0000256" key="3">
    <source>
        <dbReference type="ARBA" id="ARBA00012637"/>
    </source>
</evidence>
<keyword evidence="5" id="KW-0274">FAD</keyword>
<evidence type="ECO:0000256" key="5">
    <source>
        <dbReference type="ARBA" id="ARBA00022827"/>
    </source>
</evidence>
<dbReference type="EMBL" id="GG673069">
    <property type="protein sequence ID" value="EER16256.1"/>
    <property type="molecule type" value="Genomic_DNA"/>
</dbReference>
<dbReference type="PRINTS" id="PR00411">
    <property type="entry name" value="PNDRDTASEI"/>
</dbReference>
<dbReference type="PANTHER" id="PTHR43706">
    <property type="entry name" value="NADH DEHYDROGENASE"/>
    <property type="match status" value="1"/>
</dbReference>
<dbReference type="Gene3D" id="3.50.50.100">
    <property type="match status" value="1"/>
</dbReference>
<dbReference type="PROSITE" id="PS50222">
    <property type="entry name" value="EF_HAND_2"/>
    <property type="match status" value="1"/>
</dbReference>
<dbReference type="PRINTS" id="PR00368">
    <property type="entry name" value="FADPNR"/>
</dbReference>
<dbReference type="PANTHER" id="PTHR43706:SF47">
    <property type="entry name" value="EXTERNAL NADH-UBIQUINONE OXIDOREDUCTASE 1, MITOCHONDRIAL-RELATED"/>
    <property type="match status" value="1"/>
</dbReference>
<feature type="domain" description="EF-hand" evidence="12">
    <location>
        <begin position="336"/>
        <end position="371"/>
    </location>
</feature>
<comment type="catalytic activity">
    <reaction evidence="11">
        <text>a ubiquinone + NADH + H(+) = a ubiquinol + NAD(+)</text>
        <dbReference type="Rhea" id="RHEA:23152"/>
        <dbReference type="Rhea" id="RHEA-COMP:9565"/>
        <dbReference type="Rhea" id="RHEA-COMP:9566"/>
        <dbReference type="ChEBI" id="CHEBI:15378"/>
        <dbReference type="ChEBI" id="CHEBI:16389"/>
        <dbReference type="ChEBI" id="CHEBI:17976"/>
        <dbReference type="ChEBI" id="CHEBI:57540"/>
        <dbReference type="ChEBI" id="CHEBI:57945"/>
    </reaction>
</comment>
<dbReference type="InterPro" id="IPR018247">
    <property type="entry name" value="EF_Hand_1_Ca_BS"/>
</dbReference>
<dbReference type="InterPro" id="IPR011992">
    <property type="entry name" value="EF-hand-dom_pair"/>
</dbReference>
<keyword evidence="4" id="KW-0285">Flavoprotein</keyword>
<dbReference type="InParanoid" id="C5KI44"/>
<dbReference type="SMART" id="SM00054">
    <property type="entry name" value="EFh"/>
    <property type="match status" value="1"/>
</dbReference>
<dbReference type="PROSITE" id="PS00018">
    <property type="entry name" value="EF_HAND_1"/>
    <property type="match status" value="1"/>
</dbReference>
<evidence type="ECO:0000313" key="14">
    <source>
        <dbReference type="Proteomes" id="UP000007800"/>
    </source>
</evidence>
<dbReference type="GO" id="GO:0005509">
    <property type="term" value="F:calcium ion binding"/>
    <property type="evidence" value="ECO:0007669"/>
    <property type="project" value="InterPro"/>
</dbReference>
<dbReference type="Pfam" id="PF07992">
    <property type="entry name" value="Pyr_redox_2"/>
    <property type="match status" value="1"/>
</dbReference>
<dbReference type="OMA" id="QIPAQKD"/>
<keyword evidence="6" id="KW-0106">Calcium</keyword>
<dbReference type="InterPro" id="IPR045024">
    <property type="entry name" value="NDH-2"/>
</dbReference>
<protein>
    <recommendedName>
        <fullName evidence="3">NADH:ubiquinone reductase (non-electrogenic)</fullName>
        <ecNumber evidence="3">1.6.5.9</ecNumber>
    </recommendedName>
</protein>
<dbReference type="InterPro" id="IPR036188">
    <property type="entry name" value="FAD/NAD-bd_sf"/>
</dbReference>
<dbReference type="InterPro" id="IPR054585">
    <property type="entry name" value="NDH2-like_C"/>
</dbReference>
<reference evidence="13 14" key="1">
    <citation type="submission" date="2008-07" db="EMBL/GenBank/DDBJ databases">
        <authorList>
            <person name="El-Sayed N."/>
            <person name="Caler E."/>
            <person name="Inman J."/>
            <person name="Amedeo P."/>
            <person name="Hass B."/>
            <person name="Wortman J."/>
        </authorList>
    </citation>
    <scope>NUCLEOTIDE SEQUENCE [LARGE SCALE GENOMIC DNA]</scope>
    <source>
        <strain evidence="14">ATCC 50983 / TXsc</strain>
    </source>
</reference>
<dbReference type="InterPro" id="IPR023753">
    <property type="entry name" value="FAD/NAD-binding_dom"/>
</dbReference>
<evidence type="ECO:0000256" key="10">
    <source>
        <dbReference type="ARBA" id="ARBA00047599"/>
    </source>
</evidence>
<keyword evidence="8" id="KW-0560">Oxidoreductase</keyword>
<comment type="subcellular location">
    <subcellularLocation>
        <location evidence="1">Mitochondrion inner membrane</location>
        <topology evidence="1">Peripheral membrane protein</topology>
        <orientation evidence="1">Intermembrane side</orientation>
    </subcellularLocation>
</comment>
<comment type="similarity">
    <text evidence="2">Belongs to the NADH dehydrogenase family.</text>
</comment>
<evidence type="ECO:0000256" key="6">
    <source>
        <dbReference type="ARBA" id="ARBA00022837"/>
    </source>
</evidence>
<name>C5KI44_PERM5</name>
<keyword evidence="9" id="KW-0520">NAD</keyword>
<evidence type="ECO:0000256" key="8">
    <source>
        <dbReference type="ARBA" id="ARBA00023002"/>
    </source>
</evidence>
<comment type="catalytic activity">
    <reaction evidence="10">
        <text>a quinone + NADH + H(+) = a quinol + NAD(+)</text>
        <dbReference type="Rhea" id="RHEA:46160"/>
        <dbReference type="ChEBI" id="CHEBI:15378"/>
        <dbReference type="ChEBI" id="CHEBI:24646"/>
        <dbReference type="ChEBI" id="CHEBI:57540"/>
        <dbReference type="ChEBI" id="CHEBI:57945"/>
        <dbReference type="ChEBI" id="CHEBI:132124"/>
        <dbReference type="EC" id="1.6.5.9"/>
    </reaction>
</comment>
<organism evidence="14">
    <name type="scientific">Perkinsus marinus (strain ATCC 50983 / TXsc)</name>
    <dbReference type="NCBI Taxonomy" id="423536"/>
    <lineage>
        <taxon>Eukaryota</taxon>
        <taxon>Sar</taxon>
        <taxon>Alveolata</taxon>
        <taxon>Perkinsozoa</taxon>
        <taxon>Perkinsea</taxon>
        <taxon>Perkinsida</taxon>
        <taxon>Perkinsidae</taxon>
        <taxon>Perkinsus</taxon>
    </lineage>
</organism>
<dbReference type="GO" id="GO:0005743">
    <property type="term" value="C:mitochondrial inner membrane"/>
    <property type="evidence" value="ECO:0007669"/>
    <property type="project" value="UniProtKB-SubCell"/>
</dbReference>
<dbReference type="Pfam" id="PF22366">
    <property type="entry name" value="NDH2_C"/>
    <property type="match status" value="1"/>
</dbReference>
<dbReference type="RefSeq" id="XP_002784460.1">
    <property type="nucleotide sequence ID" value="XM_002784414.1"/>
</dbReference>
<evidence type="ECO:0000256" key="7">
    <source>
        <dbReference type="ARBA" id="ARBA00022946"/>
    </source>
</evidence>
<dbReference type="FunCoup" id="C5KI44">
    <property type="interactions" value="130"/>
</dbReference>
<dbReference type="GeneID" id="9061470"/>